<dbReference type="InterPro" id="IPR004843">
    <property type="entry name" value="Calcineurin-like_PHP"/>
</dbReference>
<dbReference type="GO" id="GO:0005737">
    <property type="term" value="C:cytoplasm"/>
    <property type="evidence" value="ECO:0007669"/>
    <property type="project" value="TreeGrafter"/>
</dbReference>
<evidence type="ECO:0000313" key="4">
    <source>
        <dbReference type="EMBL" id="KAA6413852.1"/>
    </source>
</evidence>
<evidence type="ECO:0000256" key="2">
    <source>
        <dbReference type="SAM" id="Phobius"/>
    </source>
</evidence>
<dbReference type="Pfam" id="PF00149">
    <property type="entry name" value="Metallophos"/>
    <property type="match status" value="1"/>
</dbReference>
<dbReference type="GO" id="GO:0016791">
    <property type="term" value="F:phosphatase activity"/>
    <property type="evidence" value="ECO:0007669"/>
    <property type="project" value="TreeGrafter"/>
</dbReference>
<dbReference type="OrthoDB" id="10267127at2759"/>
<dbReference type="PANTHER" id="PTHR42850">
    <property type="entry name" value="METALLOPHOSPHOESTERASE"/>
    <property type="match status" value="1"/>
</dbReference>
<dbReference type="SUPFAM" id="SSF56300">
    <property type="entry name" value="Metallo-dependent phosphatases"/>
    <property type="match status" value="1"/>
</dbReference>
<dbReference type="EMBL" id="VXIT01000003">
    <property type="protein sequence ID" value="KAA6413852.1"/>
    <property type="molecule type" value="Genomic_DNA"/>
</dbReference>
<dbReference type="Gene3D" id="3.60.21.10">
    <property type="match status" value="1"/>
</dbReference>
<evidence type="ECO:0000259" key="3">
    <source>
        <dbReference type="Pfam" id="PF00149"/>
    </source>
</evidence>
<dbReference type="Proteomes" id="UP000324767">
    <property type="component" value="Unassembled WGS sequence"/>
</dbReference>
<sequence length="516" mass="58213">MSTSTSIARPDFFGPTYLFHPALLLQDLDLSHRATAKPSRLPRHYTMSHQDRQARAWHGSDSRSLADNEKAPYTPTESISTHDRDRYSSSWTSADEDSLAGVDDEIMASYIEKDYDLPSISCQPQPRRPLIDLVKNEWRTNPKYGPTLLSDHGGHSRRVRPPDCGQIVTAPRLRRYLILFLLLSLFLWGYWKWWFRPRWAEHILLNDSLNERMRGGEGWYGDNVRPTFTDLIQLQTLDKSLVPSRDGRTRLIVVGDVHGCKDELVSLLAKLSFREKHDHLILAGDLVSKGPFSASVVDLADSMQASCVRGNHEDRILLSYNDIHSHVLTSPPSEKSLTPPKLSSADDLELAKNLTKAQIDYLASCPVILRVGEIRGMGEVSVVHAGLIPAVELERQDPLAVMTMRTVNLDTHIPSRSADGTPWTKLWNRYQARLPRRLRSTVIYGHDSRRGLQLATYSKGLDTGCVKGGQLTAMVIEDPGRWWWGGAKTKIVSVGCKDHRPKTEEVKELHPQLGQS</sequence>
<name>A0A5M8PY27_9LECA</name>
<feature type="domain" description="Calcineurin-like phosphoesterase" evidence="3">
    <location>
        <begin position="250"/>
        <end position="397"/>
    </location>
</feature>
<feature type="compositionally biased region" description="Basic and acidic residues" evidence="1">
    <location>
        <begin position="49"/>
        <end position="70"/>
    </location>
</feature>
<dbReference type="GO" id="GO:0006798">
    <property type="term" value="P:polyphosphate catabolic process"/>
    <property type="evidence" value="ECO:0007669"/>
    <property type="project" value="TreeGrafter"/>
</dbReference>
<protein>
    <recommendedName>
        <fullName evidence="3">Calcineurin-like phosphoesterase domain-containing protein</fullName>
    </recommendedName>
</protein>
<dbReference type="AlphaFoldDB" id="A0A5M8PY27"/>
<evidence type="ECO:0000256" key="1">
    <source>
        <dbReference type="SAM" id="MobiDB-lite"/>
    </source>
</evidence>
<organism evidence="4 5">
    <name type="scientific">Lasallia pustulata</name>
    <dbReference type="NCBI Taxonomy" id="136370"/>
    <lineage>
        <taxon>Eukaryota</taxon>
        <taxon>Fungi</taxon>
        <taxon>Dikarya</taxon>
        <taxon>Ascomycota</taxon>
        <taxon>Pezizomycotina</taxon>
        <taxon>Lecanoromycetes</taxon>
        <taxon>OSLEUM clade</taxon>
        <taxon>Umbilicariomycetidae</taxon>
        <taxon>Umbilicariales</taxon>
        <taxon>Umbilicariaceae</taxon>
        <taxon>Lasallia</taxon>
    </lineage>
</organism>
<keyword evidence="2" id="KW-1133">Transmembrane helix</keyword>
<dbReference type="PANTHER" id="PTHR42850:SF4">
    <property type="entry name" value="ZINC-DEPENDENT ENDOPOLYPHOSPHATASE"/>
    <property type="match status" value="1"/>
</dbReference>
<feature type="transmembrane region" description="Helical" evidence="2">
    <location>
        <begin position="176"/>
        <end position="195"/>
    </location>
</feature>
<dbReference type="InterPro" id="IPR050126">
    <property type="entry name" value="Ap4A_hydrolase"/>
</dbReference>
<evidence type="ECO:0000313" key="5">
    <source>
        <dbReference type="Proteomes" id="UP000324767"/>
    </source>
</evidence>
<comment type="caution">
    <text evidence="4">The sequence shown here is derived from an EMBL/GenBank/DDBJ whole genome shotgun (WGS) entry which is preliminary data.</text>
</comment>
<proteinExistence type="predicted"/>
<dbReference type="GO" id="GO:0000298">
    <property type="term" value="F:endopolyphosphatase activity"/>
    <property type="evidence" value="ECO:0007669"/>
    <property type="project" value="TreeGrafter"/>
</dbReference>
<gene>
    <name evidence="4" type="ORF">FRX48_02214</name>
</gene>
<dbReference type="CDD" id="cd00144">
    <property type="entry name" value="MPP_PPP_family"/>
    <property type="match status" value="1"/>
</dbReference>
<feature type="region of interest" description="Disordered" evidence="1">
    <location>
        <begin position="39"/>
        <end position="91"/>
    </location>
</feature>
<dbReference type="InterPro" id="IPR029052">
    <property type="entry name" value="Metallo-depent_PP-like"/>
</dbReference>
<keyword evidence="2" id="KW-0472">Membrane</keyword>
<accession>A0A5M8PY27</accession>
<reference evidence="4 5" key="1">
    <citation type="submission" date="2019-09" db="EMBL/GenBank/DDBJ databases">
        <title>The hologenome of the rock-dwelling lichen Lasallia pustulata.</title>
        <authorList>
            <person name="Greshake Tzovaras B."/>
            <person name="Segers F."/>
            <person name="Bicker A."/>
            <person name="Dal Grande F."/>
            <person name="Otte J."/>
            <person name="Hankeln T."/>
            <person name="Schmitt I."/>
            <person name="Ebersberger I."/>
        </authorList>
    </citation>
    <scope>NUCLEOTIDE SEQUENCE [LARGE SCALE GENOMIC DNA]</scope>
    <source>
        <strain evidence="4">A1-1</strain>
    </source>
</reference>
<keyword evidence="2" id="KW-0812">Transmembrane</keyword>